<gene>
    <name evidence="1" type="ORF">J2S08_001772</name>
</gene>
<sequence length="43" mass="4737">MKFAIDDQLSLVSVQIEYNGIKKTFSNVLLDTGCSSTILDTDL</sequence>
<proteinExistence type="predicted"/>
<evidence type="ECO:0000313" key="2">
    <source>
        <dbReference type="Proteomes" id="UP001223586"/>
    </source>
</evidence>
<evidence type="ECO:0008006" key="3">
    <source>
        <dbReference type="Google" id="ProtNLM"/>
    </source>
</evidence>
<accession>A0ABT9WRY7</accession>
<reference evidence="1 2" key="1">
    <citation type="submission" date="2023-07" db="EMBL/GenBank/DDBJ databases">
        <title>Genomic Encyclopedia of Type Strains, Phase IV (KMG-IV): sequencing the most valuable type-strain genomes for metagenomic binning, comparative biology and taxonomic classification.</title>
        <authorList>
            <person name="Goeker M."/>
        </authorList>
    </citation>
    <scope>NUCLEOTIDE SEQUENCE [LARGE SCALE GENOMIC DNA]</scope>
    <source>
        <strain evidence="1 2">DSM 23837</strain>
    </source>
</reference>
<organism evidence="1 2">
    <name type="scientific">Bacillus chungangensis</name>
    <dbReference type="NCBI Taxonomy" id="587633"/>
    <lineage>
        <taxon>Bacteria</taxon>
        <taxon>Bacillati</taxon>
        <taxon>Bacillota</taxon>
        <taxon>Bacilli</taxon>
        <taxon>Bacillales</taxon>
        <taxon>Bacillaceae</taxon>
        <taxon>Bacillus</taxon>
    </lineage>
</organism>
<evidence type="ECO:0000313" key="1">
    <source>
        <dbReference type="EMBL" id="MDQ0175936.1"/>
    </source>
</evidence>
<dbReference type="Proteomes" id="UP001223586">
    <property type="component" value="Unassembled WGS sequence"/>
</dbReference>
<keyword evidence="2" id="KW-1185">Reference proteome</keyword>
<protein>
    <recommendedName>
        <fullName evidence="3">Aspartyl protease</fullName>
    </recommendedName>
</protein>
<name>A0ABT9WRY7_9BACI</name>
<comment type="caution">
    <text evidence="1">The sequence shown here is derived from an EMBL/GenBank/DDBJ whole genome shotgun (WGS) entry which is preliminary data.</text>
</comment>
<dbReference type="EMBL" id="JAUSTT010000009">
    <property type="protein sequence ID" value="MDQ0175936.1"/>
    <property type="molecule type" value="Genomic_DNA"/>
</dbReference>